<dbReference type="InterPro" id="IPR006016">
    <property type="entry name" value="UspA"/>
</dbReference>
<dbReference type="Pfam" id="PF00582">
    <property type="entry name" value="Usp"/>
    <property type="match status" value="1"/>
</dbReference>
<evidence type="ECO:0000313" key="2">
    <source>
        <dbReference type="EMBL" id="GAA4777673.1"/>
    </source>
</evidence>
<organism evidence="2 3">
    <name type="scientific">Olivibacter ginsenosidimutans</name>
    <dbReference type="NCBI Taxonomy" id="1176537"/>
    <lineage>
        <taxon>Bacteria</taxon>
        <taxon>Pseudomonadati</taxon>
        <taxon>Bacteroidota</taxon>
        <taxon>Sphingobacteriia</taxon>
        <taxon>Sphingobacteriales</taxon>
        <taxon>Sphingobacteriaceae</taxon>
        <taxon>Olivibacter</taxon>
    </lineage>
</organism>
<accession>A0ABP9AD58</accession>
<protein>
    <recommendedName>
        <fullName evidence="1">UspA domain-containing protein</fullName>
    </recommendedName>
</protein>
<evidence type="ECO:0000313" key="3">
    <source>
        <dbReference type="Proteomes" id="UP001501411"/>
    </source>
</evidence>
<keyword evidence="3" id="KW-1185">Reference proteome</keyword>
<feature type="domain" description="UspA" evidence="1">
    <location>
        <begin position="2"/>
        <end position="125"/>
    </location>
</feature>
<dbReference type="SUPFAM" id="SSF52402">
    <property type="entry name" value="Adenine nucleotide alpha hydrolases-like"/>
    <property type="match status" value="1"/>
</dbReference>
<evidence type="ECO:0000259" key="1">
    <source>
        <dbReference type="Pfam" id="PF00582"/>
    </source>
</evidence>
<gene>
    <name evidence="2" type="ORF">GCM10023231_00050</name>
</gene>
<dbReference type="EMBL" id="BAABIQ010000001">
    <property type="protein sequence ID" value="GAA4777673.1"/>
    <property type="molecule type" value="Genomic_DNA"/>
</dbReference>
<sequence>MTDLAEGKENVLHYAVQLASQLQAVMVLTYVEEGVQVDREAVMHQLDALSVKLREWAPKTMPKPLIKCRVEDGDFNATVKELITELKVDLVIMGATDGKNHTGYLFGNKVRAMVEHITYPLLLIPEQVHFQPIKNILYVSDVRYMKINVINELIALARPLGSHVAVLHVSTEGLPDMDDKMVRTLFVETISHYVKNQLPSLYNSNKKEAESTIDRLTAGGKEGILAIDHRKYHFFNHLFTDNPSENAQIYKHLPLLLIPI</sequence>
<name>A0ABP9AD58_9SPHI</name>
<dbReference type="Gene3D" id="3.40.50.12370">
    <property type="match status" value="1"/>
</dbReference>
<reference evidence="3" key="1">
    <citation type="journal article" date="2019" name="Int. J. Syst. Evol. Microbiol.">
        <title>The Global Catalogue of Microorganisms (GCM) 10K type strain sequencing project: providing services to taxonomists for standard genome sequencing and annotation.</title>
        <authorList>
            <consortium name="The Broad Institute Genomics Platform"/>
            <consortium name="The Broad Institute Genome Sequencing Center for Infectious Disease"/>
            <person name="Wu L."/>
            <person name="Ma J."/>
        </authorList>
    </citation>
    <scope>NUCLEOTIDE SEQUENCE [LARGE SCALE GENOMIC DNA]</scope>
    <source>
        <strain evidence="3">JCM 18200</strain>
    </source>
</reference>
<dbReference type="Proteomes" id="UP001501411">
    <property type="component" value="Unassembled WGS sequence"/>
</dbReference>
<comment type="caution">
    <text evidence="2">The sequence shown here is derived from an EMBL/GenBank/DDBJ whole genome shotgun (WGS) entry which is preliminary data.</text>
</comment>
<proteinExistence type="predicted"/>